<evidence type="ECO:0000313" key="2">
    <source>
        <dbReference type="EnsemblPlants" id="Ma07_p26750.1"/>
    </source>
</evidence>
<evidence type="ECO:0000313" key="3">
    <source>
        <dbReference type="Proteomes" id="UP000012960"/>
    </source>
</evidence>
<gene>
    <name evidence="1" type="ORF">GSMUA_27760.1</name>
</gene>
<dbReference type="InParanoid" id="A0A804K083"/>
<dbReference type="Gramene" id="Ma07_t26750.1">
    <property type="protein sequence ID" value="Ma07_p26750.1"/>
    <property type="gene ID" value="Ma07_g26750"/>
</dbReference>
<evidence type="ECO:0000313" key="1">
    <source>
        <dbReference type="EMBL" id="CAG1857862.1"/>
    </source>
</evidence>
<accession>A0A804K083</accession>
<organism evidence="2 3">
    <name type="scientific">Musa acuminata subsp. malaccensis</name>
    <name type="common">Wild banana</name>
    <name type="synonym">Musa malaccensis</name>
    <dbReference type="NCBI Taxonomy" id="214687"/>
    <lineage>
        <taxon>Eukaryota</taxon>
        <taxon>Viridiplantae</taxon>
        <taxon>Streptophyta</taxon>
        <taxon>Embryophyta</taxon>
        <taxon>Tracheophyta</taxon>
        <taxon>Spermatophyta</taxon>
        <taxon>Magnoliopsida</taxon>
        <taxon>Liliopsida</taxon>
        <taxon>Zingiberales</taxon>
        <taxon>Musaceae</taxon>
        <taxon>Musa</taxon>
    </lineage>
</organism>
<dbReference type="AlphaFoldDB" id="A0A804K083"/>
<proteinExistence type="predicted"/>
<name>A0A804K083_MUSAM</name>
<dbReference type="Proteomes" id="UP000012960">
    <property type="component" value="Unplaced"/>
</dbReference>
<reference evidence="2" key="2">
    <citation type="submission" date="2021-05" db="UniProtKB">
        <authorList>
            <consortium name="EnsemblPlants"/>
        </authorList>
    </citation>
    <scope>IDENTIFICATION</scope>
    <source>
        <strain evidence="2">subsp. malaccensis</strain>
    </source>
</reference>
<sequence length="64" mass="7262">MWENRFHKSESEDETSYRRIPFELWNVGKFATRADAAIAGIMPPPLLELQLLLLLGGQVSSTMV</sequence>
<dbReference type="EnsemblPlants" id="Ma07_t26750.1">
    <property type="protein sequence ID" value="Ma07_p26750.1"/>
    <property type="gene ID" value="Ma07_g26750"/>
</dbReference>
<protein>
    <submittedName>
        <fullName evidence="1">(wild Malaysian banana) hypothetical protein</fullName>
    </submittedName>
</protein>
<dbReference type="EMBL" id="HG996473">
    <property type="protein sequence ID" value="CAG1857862.1"/>
    <property type="molecule type" value="Genomic_DNA"/>
</dbReference>
<keyword evidence="3" id="KW-1185">Reference proteome</keyword>
<reference evidence="1" key="1">
    <citation type="submission" date="2021-03" db="EMBL/GenBank/DDBJ databases">
        <authorList>
            <consortium name="Genoscope - CEA"/>
            <person name="William W."/>
        </authorList>
    </citation>
    <scope>NUCLEOTIDE SEQUENCE</scope>
    <source>
        <strain evidence="1">Doubled-haploid Pahang</strain>
    </source>
</reference>